<evidence type="ECO:0000313" key="2">
    <source>
        <dbReference type="EMBL" id="EEY54559.1"/>
    </source>
</evidence>
<keyword evidence="3" id="KW-1185">Reference proteome</keyword>
<evidence type="ECO:0008006" key="4">
    <source>
        <dbReference type="Google" id="ProtNLM"/>
    </source>
</evidence>
<gene>
    <name evidence="2" type="ORF">PITG_08223</name>
</gene>
<dbReference type="InterPro" id="IPR007607">
    <property type="entry name" value="BacA/B"/>
</dbReference>
<dbReference type="EMBL" id="DS028129">
    <property type="protein sequence ID" value="EEY54559.1"/>
    <property type="molecule type" value="Genomic_DNA"/>
</dbReference>
<dbReference type="eggNOG" id="ENOG502RXV0">
    <property type="taxonomic scope" value="Eukaryota"/>
</dbReference>
<dbReference type="PANTHER" id="PTHR35024">
    <property type="entry name" value="HYPOTHETICAL CYTOSOLIC PROTEIN"/>
    <property type="match status" value="1"/>
</dbReference>
<feature type="region of interest" description="Disordered" evidence="1">
    <location>
        <begin position="1"/>
        <end position="29"/>
    </location>
</feature>
<dbReference type="VEuPathDB" id="FungiDB:PITG_08223"/>
<protein>
    <recommendedName>
        <fullName evidence="4">Polymer-forming cytoskeletal protein</fullName>
    </recommendedName>
</protein>
<dbReference type="InParanoid" id="D0N9S1"/>
<organism evidence="2 3">
    <name type="scientific">Phytophthora infestans (strain T30-4)</name>
    <name type="common">Potato late blight agent</name>
    <dbReference type="NCBI Taxonomy" id="403677"/>
    <lineage>
        <taxon>Eukaryota</taxon>
        <taxon>Sar</taxon>
        <taxon>Stramenopiles</taxon>
        <taxon>Oomycota</taxon>
        <taxon>Peronosporomycetes</taxon>
        <taxon>Peronosporales</taxon>
        <taxon>Peronosporaceae</taxon>
        <taxon>Phytophthora</taxon>
    </lineage>
</organism>
<dbReference type="KEGG" id="pif:PITG_08223"/>
<dbReference type="RefSeq" id="XP_002904381.1">
    <property type="nucleotide sequence ID" value="XM_002904335.1"/>
</dbReference>
<evidence type="ECO:0000256" key="1">
    <source>
        <dbReference type="SAM" id="MobiDB-lite"/>
    </source>
</evidence>
<dbReference type="OrthoDB" id="192707at2759"/>
<name>D0N9S1_PHYIT</name>
<dbReference type="HOGENOM" id="CLU_1126374_0_0_1"/>
<dbReference type="PANTHER" id="PTHR35024:SF4">
    <property type="entry name" value="POLYMER-FORMING CYTOSKELETAL PROTEIN"/>
    <property type="match status" value="1"/>
</dbReference>
<reference evidence="3" key="1">
    <citation type="journal article" date="2009" name="Nature">
        <title>Genome sequence and analysis of the Irish potato famine pathogen Phytophthora infestans.</title>
        <authorList>
            <consortium name="The Broad Institute Genome Sequencing Platform"/>
            <person name="Haas B.J."/>
            <person name="Kamoun S."/>
            <person name="Zody M.C."/>
            <person name="Jiang R.H."/>
            <person name="Handsaker R.E."/>
            <person name="Cano L.M."/>
            <person name="Grabherr M."/>
            <person name="Kodira C.D."/>
            <person name="Raffaele S."/>
            <person name="Torto-Alalibo T."/>
            <person name="Bozkurt T.O."/>
            <person name="Ah-Fong A.M."/>
            <person name="Alvarado L."/>
            <person name="Anderson V.L."/>
            <person name="Armstrong M.R."/>
            <person name="Avrova A."/>
            <person name="Baxter L."/>
            <person name="Beynon J."/>
            <person name="Boevink P.C."/>
            <person name="Bollmann S.R."/>
            <person name="Bos J.I."/>
            <person name="Bulone V."/>
            <person name="Cai G."/>
            <person name="Cakir C."/>
            <person name="Carrington J.C."/>
            <person name="Chawner M."/>
            <person name="Conti L."/>
            <person name="Costanzo S."/>
            <person name="Ewan R."/>
            <person name="Fahlgren N."/>
            <person name="Fischbach M.A."/>
            <person name="Fugelstad J."/>
            <person name="Gilroy E.M."/>
            <person name="Gnerre S."/>
            <person name="Green P.J."/>
            <person name="Grenville-Briggs L.J."/>
            <person name="Griffith J."/>
            <person name="Grunwald N.J."/>
            <person name="Horn K."/>
            <person name="Horner N.R."/>
            <person name="Hu C.H."/>
            <person name="Huitema E."/>
            <person name="Jeong D.H."/>
            <person name="Jones A.M."/>
            <person name="Jones J.D."/>
            <person name="Jones R.W."/>
            <person name="Karlsson E.K."/>
            <person name="Kunjeti S.G."/>
            <person name="Lamour K."/>
            <person name="Liu Z."/>
            <person name="Ma L."/>
            <person name="Maclean D."/>
            <person name="Chibucos M.C."/>
            <person name="McDonald H."/>
            <person name="McWalters J."/>
            <person name="Meijer H.J."/>
            <person name="Morgan W."/>
            <person name="Morris P.F."/>
            <person name="Munro C.A."/>
            <person name="O'Neill K."/>
            <person name="Ospina-Giraldo M."/>
            <person name="Pinzon A."/>
            <person name="Pritchard L."/>
            <person name="Ramsahoye B."/>
            <person name="Ren Q."/>
            <person name="Restrepo S."/>
            <person name="Roy S."/>
            <person name="Sadanandom A."/>
            <person name="Savidor A."/>
            <person name="Schornack S."/>
            <person name="Schwartz D.C."/>
            <person name="Schumann U.D."/>
            <person name="Schwessinger B."/>
            <person name="Seyer L."/>
            <person name="Sharpe T."/>
            <person name="Silvar C."/>
            <person name="Song J."/>
            <person name="Studholme D.J."/>
            <person name="Sykes S."/>
            <person name="Thines M."/>
            <person name="van de Vondervoort P.J."/>
            <person name="Phuntumart V."/>
            <person name="Wawra S."/>
            <person name="Weide R."/>
            <person name="Win J."/>
            <person name="Young C."/>
            <person name="Zhou S."/>
            <person name="Fry W."/>
            <person name="Meyers B.C."/>
            <person name="van West P."/>
            <person name="Ristaino J."/>
            <person name="Govers F."/>
            <person name="Birch P.R."/>
            <person name="Whisson S.C."/>
            <person name="Judelson H.S."/>
            <person name="Nusbaum C."/>
        </authorList>
    </citation>
    <scope>NUCLEOTIDE SEQUENCE [LARGE SCALE GENOMIC DNA]</scope>
    <source>
        <strain evidence="3">T30-4</strain>
    </source>
</reference>
<dbReference type="GeneID" id="9464310"/>
<dbReference type="AlphaFoldDB" id="D0N9S1"/>
<feature type="compositionally biased region" description="Polar residues" evidence="1">
    <location>
        <begin position="9"/>
        <end position="20"/>
    </location>
</feature>
<accession>D0N9S1</accession>
<dbReference type="Proteomes" id="UP000006643">
    <property type="component" value="Unassembled WGS sequence"/>
</dbReference>
<evidence type="ECO:0000313" key="3">
    <source>
        <dbReference type="Proteomes" id="UP000006643"/>
    </source>
</evidence>
<dbReference type="Pfam" id="PF04519">
    <property type="entry name" value="Bactofilin"/>
    <property type="match status" value="1"/>
</dbReference>
<proteinExistence type="predicted"/>
<sequence length="247" mass="26657">MADRKSLERQSSVRRSTQQNNEKRAQEWRARAWGIRRRGLAGSLATSSNPIAASKHRGPSAKYDNTDEADKFLAAKVSVGSVSSLLLLLSPSPRAPRSVNFASATRGVSAPIGVAVSSAVSLDSRELSLFQTTIGAAVKTKGELSFERLLRIEGEFEGKLNSKGSLVIGTRGALIGNVDNMKEVYITGGRIVGNVNVEKLVLRDKAQIFGNITAKSVKIEPECIVVGRINVNPQAPDPERIHRAQSR</sequence>